<dbReference type="InterPro" id="IPR036895">
    <property type="entry name" value="Uracil-DNA_glycosylase-like_sf"/>
</dbReference>
<proteinExistence type="predicted"/>
<dbReference type="EMBL" id="JQSG02000004">
    <property type="protein sequence ID" value="OBS08976.1"/>
    <property type="molecule type" value="Genomic_DNA"/>
</dbReference>
<dbReference type="SUPFAM" id="SSF52141">
    <property type="entry name" value="Uracil-DNA glycosylase-like"/>
    <property type="match status" value="1"/>
</dbReference>
<dbReference type="AlphaFoldDB" id="A0A1A6C343"/>
<reference evidence="2 3" key="1">
    <citation type="journal article" date="2014" name="Genome Announc.">
        <title>Draft Genome Sequence of the Iron-Oxidizing, Acidophilic, and Halotolerant 'Thiobacillus prosperus' Type Strain DSM 5130.</title>
        <authorList>
            <person name="Ossandon F.J."/>
            <person name="Cardenas J.P."/>
            <person name="Corbett M."/>
            <person name="Quatrini R."/>
            <person name="Holmes D.S."/>
            <person name="Watkin E."/>
        </authorList>
    </citation>
    <scope>NUCLEOTIDE SEQUENCE [LARGE SCALE GENOMIC DNA]</scope>
    <source>
        <strain evidence="2 3">DSM 5130</strain>
    </source>
</reference>
<evidence type="ECO:0000259" key="1">
    <source>
        <dbReference type="Pfam" id="PF03167"/>
    </source>
</evidence>
<dbReference type="InterPro" id="IPR005122">
    <property type="entry name" value="Uracil-DNA_glycosylase-like"/>
</dbReference>
<feature type="domain" description="Uracil-DNA glycosylase-like" evidence="1">
    <location>
        <begin position="1"/>
        <end position="87"/>
    </location>
</feature>
<comment type="caution">
    <text evidence="2">The sequence shown here is derived from an EMBL/GenBank/DDBJ whole genome shotgun (WGS) entry which is preliminary data.</text>
</comment>
<organism evidence="2 3">
    <name type="scientific">Acidihalobacter prosperus</name>
    <dbReference type="NCBI Taxonomy" id="160660"/>
    <lineage>
        <taxon>Bacteria</taxon>
        <taxon>Pseudomonadati</taxon>
        <taxon>Pseudomonadota</taxon>
        <taxon>Gammaproteobacteria</taxon>
        <taxon>Chromatiales</taxon>
        <taxon>Ectothiorhodospiraceae</taxon>
        <taxon>Acidihalobacter</taxon>
    </lineage>
</organism>
<dbReference type="Proteomes" id="UP000029273">
    <property type="component" value="Unassembled WGS sequence"/>
</dbReference>
<evidence type="ECO:0000313" key="2">
    <source>
        <dbReference type="EMBL" id="OBS08976.1"/>
    </source>
</evidence>
<evidence type="ECO:0000313" key="3">
    <source>
        <dbReference type="Proteomes" id="UP000029273"/>
    </source>
</evidence>
<accession>A0A1A6C343</accession>
<name>A0A1A6C343_9GAMM</name>
<sequence>MWKTLYKLNLAESTVLWNAFPWHPHKPNIEASNRKPTSAEVAAGADILSRFASLYPNARIVAVGQVAAEAIQRIGLPLAGAVRHPSYGGATEFADGLAALVAS</sequence>
<keyword evidence="3" id="KW-1185">Reference proteome</keyword>
<gene>
    <name evidence="2" type="ORF">Thpro_022093</name>
</gene>
<dbReference type="Pfam" id="PF03167">
    <property type="entry name" value="UDG"/>
    <property type="match status" value="1"/>
</dbReference>
<protein>
    <recommendedName>
        <fullName evidence="1">Uracil-DNA glycosylase-like domain-containing protein</fullName>
    </recommendedName>
</protein>
<dbReference type="Gene3D" id="3.40.470.10">
    <property type="entry name" value="Uracil-DNA glycosylase-like domain"/>
    <property type="match status" value="1"/>
</dbReference>
<dbReference type="CDD" id="cd10035">
    <property type="entry name" value="UDG_like"/>
    <property type="match status" value="1"/>
</dbReference>